<gene>
    <name evidence="2" type="primary">tmem252</name>
</gene>
<keyword evidence="3" id="KW-1185">Reference proteome</keyword>
<dbReference type="InterPro" id="IPR031363">
    <property type="entry name" value="TMEM252"/>
</dbReference>
<organism evidence="2 3">
    <name type="scientific">Echeneis naucrates</name>
    <name type="common">Live sharksucker</name>
    <dbReference type="NCBI Taxonomy" id="173247"/>
    <lineage>
        <taxon>Eukaryota</taxon>
        <taxon>Metazoa</taxon>
        <taxon>Chordata</taxon>
        <taxon>Craniata</taxon>
        <taxon>Vertebrata</taxon>
        <taxon>Euteleostomi</taxon>
        <taxon>Actinopterygii</taxon>
        <taxon>Neopterygii</taxon>
        <taxon>Teleostei</taxon>
        <taxon>Neoteleostei</taxon>
        <taxon>Acanthomorphata</taxon>
        <taxon>Carangaria</taxon>
        <taxon>Carangiformes</taxon>
        <taxon>Echeneidae</taxon>
        <taxon>Echeneis</taxon>
    </lineage>
</organism>
<evidence type="ECO:0000256" key="1">
    <source>
        <dbReference type="SAM" id="Phobius"/>
    </source>
</evidence>
<sequence>MNVTKRLWSLARIVLPTLGFALTCIGAYLVSLQSDYKHTWTVIPAYIMIVFGFLAIIVGLSWTIYLRKMFAVKSKLWKRNEMNVPNASNIFFSPHRPSSFPPSYEESQGIDGADGVMDLAPPLYSQDSLGDPNCMWSWEQPPRYSQVERIQQGQGLTDSA</sequence>
<name>A0A665WRR1_ECHNA</name>
<dbReference type="PANTHER" id="PTHR35682:SF1">
    <property type="entry name" value="TRANSMEMBRANE PROTEIN 252"/>
    <property type="match status" value="1"/>
</dbReference>
<keyword evidence="1" id="KW-1133">Transmembrane helix</keyword>
<accession>A0A665WRR1</accession>
<reference evidence="2" key="3">
    <citation type="submission" date="2025-09" db="UniProtKB">
        <authorList>
            <consortium name="Ensembl"/>
        </authorList>
    </citation>
    <scope>IDENTIFICATION</scope>
</reference>
<reference evidence="2" key="2">
    <citation type="submission" date="2025-08" db="UniProtKB">
        <authorList>
            <consortium name="Ensembl"/>
        </authorList>
    </citation>
    <scope>IDENTIFICATION</scope>
</reference>
<dbReference type="Ensembl" id="ENSENLT00000047852.1">
    <property type="protein sequence ID" value="ENSENLP00000046713.1"/>
    <property type="gene ID" value="ENSENLG00000019789.1"/>
</dbReference>
<dbReference type="AlphaFoldDB" id="A0A665WRR1"/>
<evidence type="ECO:0000313" key="3">
    <source>
        <dbReference type="Proteomes" id="UP000472264"/>
    </source>
</evidence>
<feature type="transmembrane region" description="Helical" evidence="1">
    <location>
        <begin position="7"/>
        <end position="31"/>
    </location>
</feature>
<dbReference type="OMA" id="CHSMKSK"/>
<evidence type="ECO:0000313" key="2">
    <source>
        <dbReference type="Ensembl" id="ENSENLP00000046713.1"/>
    </source>
</evidence>
<feature type="transmembrane region" description="Helical" evidence="1">
    <location>
        <begin position="43"/>
        <end position="66"/>
    </location>
</feature>
<proteinExistence type="predicted"/>
<keyword evidence="1" id="KW-0812">Transmembrane</keyword>
<dbReference type="InParanoid" id="A0A665WRR1"/>
<reference evidence="2" key="1">
    <citation type="submission" date="2021-04" db="EMBL/GenBank/DDBJ databases">
        <authorList>
            <consortium name="Wellcome Sanger Institute Data Sharing"/>
        </authorList>
    </citation>
    <scope>NUCLEOTIDE SEQUENCE [LARGE SCALE GENOMIC DNA]</scope>
</reference>
<protein>
    <submittedName>
        <fullName evidence="2">Uncharacterized protein</fullName>
    </submittedName>
</protein>
<keyword evidence="1" id="KW-0472">Membrane</keyword>
<dbReference type="Proteomes" id="UP000472264">
    <property type="component" value="Chromosome 9"/>
</dbReference>
<dbReference type="Pfam" id="PF15664">
    <property type="entry name" value="TMEM252"/>
    <property type="match status" value="1"/>
</dbReference>
<dbReference type="PANTHER" id="PTHR35682">
    <property type="entry name" value="TRANSMEMBRANE PROTEIN 252"/>
    <property type="match status" value="1"/>
</dbReference>